<keyword evidence="2" id="KW-1185">Reference proteome</keyword>
<sequence>MNNNQNYDSENWQSLIQEESVSAESSTPLKDIFHKDNKDLLDDLYKGSGPNTFGGFGVVKWAYTEKSVDLLNKSVDLFNLAIEISDIGPGFSHDYLIVSPVAVNDSADSLFLELLEEAGTTSASADVKRLSSQLISKESYFDGERVELVSPEERSRILPLLCEAICDHRVFVNGKIAYSCVDQKQHFFLESIKFC</sequence>
<protein>
    <submittedName>
        <fullName evidence="1">Uncharacterized protein</fullName>
    </submittedName>
</protein>
<organism evidence="1 2">
    <name type="scientific">Enterococcus hulanensis</name>
    <dbReference type="NCBI Taxonomy" id="2559929"/>
    <lineage>
        <taxon>Bacteria</taxon>
        <taxon>Bacillati</taxon>
        <taxon>Bacillota</taxon>
        <taxon>Bacilli</taxon>
        <taxon>Lactobacillales</taxon>
        <taxon>Enterococcaceae</taxon>
        <taxon>Enterococcus</taxon>
    </lineage>
</organism>
<proteinExistence type="predicted"/>
<dbReference type="Proteomes" id="UP001252875">
    <property type="component" value="Unassembled WGS sequence"/>
</dbReference>
<reference evidence="1 2" key="1">
    <citation type="submission" date="2023-03" db="EMBL/GenBank/DDBJ databases">
        <authorList>
            <person name="Shen W."/>
            <person name="Cai J."/>
        </authorList>
    </citation>
    <scope>NUCLEOTIDE SEQUENCE [LARGE SCALE GENOMIC DNA]</scope>
    <source>
        <strain evidence="1 2">D6-4</strain>
    </source>
</reference>
<evidence type="ECO:0000313" key="1">
    <source>
        <dbReference type="EMBL" id="MDT2600957.1"/>
    </source>
</evidence>
<dbReference type="RefSeq" id="WP_311822954.1">
    <property type="nucleotide sequence ID" value="NZ_JARPYF010000008.1"/>
</dbReference>
<dbReference type="EMBL" id="JARPYI010000008">
    <property type="protein sequence ID" value="MDT2600957.1"/>
    <property type="molecule type" value="Genomic_DNA"/>
</dbReference>
<evidence type="ECO:0000313" key="2">
    <source>
        <dbReference type="Proteomes" id="UP001252875"/>
    </source>
</evidence>
<name>A0ABU3F1F8_9ENTE</name>
<accession>A0ABU3F1F8</accession>
<gene>
    <name evidence="1" type="ORF">P7D85_14315</name>
</gene>
<comment type="caution">
    <text evidence="1">The sequence shown here is derived from an EMBL/GenBank/DDBJ whole genome shotgun (WGS) entry which is preliminary data.</text>
</comment>